<comment type="subcellular location">
    <subcellularLocation>
        <location evidence="1">Lipid droplet</location>
    </subcellularLocation>
</comment>
<dbReference type="GeneID" id="63775330"/>
<keyword evidence="6" id="KW-1185">Reference proteome</keyword>
<dbReference type="Proteomes" id="UP000193689">
    <property type="component" value="Unassembled WGS sequence"/>
</dbReference>
<keyword evidence="4" id="KW-0378">Hydrolase</keyword>
<dbReference type="AlphaFoldDB" id="A0A1Y2EIJ4"/>
<evidence type="ECO:0000313" key="5">
    <source>
        <dbReference type="EMBL" id="ORY71390.1"/>
    </source>
</evidence>
<reference evidence="5 6" key="1">
    <citation type="submission" date="2016-07" db="EMBL/GenBank/DDBJ databases">
        <title>Pervasive Adenine N6-methylation of Active Genes in Fungi.</title>
        <authorList>
            <consortium name="DOE Joint Genome Institute"/>
            <person name="Mondo S.J."/>
            <person name="Dannebaum R.O."/>
            <person name="Kuo R.C."/>
            <person name="Labutti K."/>
            <person name="Haridas S."/>
            <person name="Kuo A."/>
            <person name="Salamov A."/>
            <person name="Ahrendt S.R."/>
            <person name="Lipzen A."/>
            <person name="Sullivan W."/>
            <person name="Andreopoulos W.B."/>
            <person name="Clum A."/>
            <person name="Lindquist E."/>
            <person name="Daum C."/>
            <person name="Ramamoorthy G.K."/>
            <person name="Gryganskyi A."/>
            <person name="Culley D."/>
            <person name="Magnuson J.K."/>
            <person name="James T.Y."/>
            <person name="O'Malley M.A."/>
            <person name="Stajich J.E."/>
            <person name="Spatafora J.W."/>
            <person name="Visel A."/>
            <person name="Grigoriev I.V."/>
        </authorList>
    </citation>
    <scope>NUCLEOTIDE SEQUENCE [LARGE SCALE GENOMIC DNA]</scope>
    <source>
        <strain evidence="5 6">CBS 129021</strain>
    </source>
</reference>
<dbReference type="OrthoDB" id="448051at2759"/>
<evidence type="ECO:0000256" key="2">
    <source>
        <dbReference type="ARBA" id="ARBA00008300"/>
    </source>
</evidence>
<dbReference type="STRING" id="1141098.A0A1Y2EIJ4"/>
<dbReference type="PANTHER" id="PTHR13390:SF0">
    <property type="entry name" value="LIPID DROPLET-ASSOCIATED HYDROLASE"/>
    <property type="match status" value="1"/>
</dbReference>
<evidence type="ECO:0000256" key="3">
    <source>
        <dbReference type="ARBA" id="ARBA00022677"/>
    </source>
</evidence>
<dbReference type="InterPro" id="IPR029058">
    <property type="entry name" value="AB_hydrolase_fold"/>
</dbReference>
<proteinExistence type="inferred from homology"/>
<dbReference type="EMBL" id="MCFJ01000001">
    <property type="protein sequence ID" value="ORY71390.1"/>
    <property type="molecule type" value="Genomic_DNA"/>
</dbReference>
<dbReference type="GO" id="GO:0005811">
    <property type="term" value="C:lipid droplet"/>
    <property type="evidence" value="ECO:0007669"/>
    <property type="project" value="UniProtKB-SubCell"/>
</dbReference>
<comment type="similarity">
    <text evidence="2">Belongs to the AB hydrolase superfamily. LDAH family.</text>
</comment>
<evidence type="ECO:0000256" key="1">
    <source>
        <dbReference type="ARBA" id="ARBA00004502"/>
    </source>
</evidence>
<gene>
    <name evidence="5" type="ORF">BCR38DRAFT_416668</name>
</gene>
<dbReference type="Pfam" id="PF10230">
    <property type="entry name" value="LIDHydrolase"/>
    <property type="match status" value="1"/>
</dbReference>
<evidence type="ECO:0000256" key="4">
    <source>
        <dbReference type="ARBA" id="ARBA00022801"/>
    </source>
</evidence>
<dbReference type="RefSeq" id="XP_040720982.1">
    <property type="nucleotide sequence ID" value="XM_040859118.1"/>
</dbReference>
<protein>
    <recommendedName>
        <fullName evidence="7">Alpha/Beta hydrolase protein</fullName>
    </recommendedName>
</protein>
<keyword evidence="3" id="KW-0551">Lipid droplet</keyword>
<dbReference type="InterPro" id="IPR019363">
    <property type="entry name" value="LDAH"/>
</dbReference>
<comment type="caution">
    <text evidence="5">The sequence shown here is derived from an EMBL/GenBank/DDBJ whole genome shotgun (WGS) entry which is preliminary data.</text>
</comment>
<sequence length="331" mass="37512">MSMATHSLSYFVKPPSGNVPTRTALIFLIPGNPGLIDYYEPFLSSLALLLESSDASKSTQFQVYGQDLAGFNDLDHKPFSSSRPPRDVEYQIKHLLGVLSSVRVQEGINKGEPYDDVILMGHSVGSYMAVELFHRLLRAPESAPHLHLKTGFMLFPTIEHIAHSPSGTRLNLLKRTPIVGRNAHLIAKGFLFLWPYVALHWFVSTILGFPQHAATVTTNFLKSRDGVWQALYMGMDEMEVIGEDTWDEELWEIADEAHAHHKSPPKFYFFFGNNDHWVASHLRDAFIVKRDKQVDRTKVMVDEGDLPHAFCIKHSKIVAEKVRGWINETYA</sequence>
<accession>A0A1Y2EIJ4</accession>
<dbReference type="GO" id="GO:0019915">
    <property type="term" value="P:lipid storage"/>
    <property type="evidence" value="ECO:0007669"/>
    <property type="project" value="InterPro"/>
</dbReference>
<name>A0A1Y2EIJ4_9PEZI</name>
<evidence type="ECO:0008006" key="7">
    <source>
        <dbReference type="Google" id="ProtNLM"/>
    </source>
</evidence>
<evidence type="ECO:0000313" key="6">
    <source>
        <dbReference type="Proteomes" id="UP000193689"/>
    </source>
</evidence>
<dbReference type="FunCoup" id="A0A1Y2EIJ4">
    <property type="interactions" value="81"/>
</dbReference>
<dbReference type="InParanoid" id="A0A1Y2EIJ4"/>
<dbReference type="SUPFAM" id="SSF53474">
    <property type="entry name" value="alpha/beta-Hydrolases"/>
    <property type="match status" value="1"/>
</dbReference>
<organism evidence="5 6">
    <name type="scientific">Pseudomassariella vexata</name>
    <dbReference type="NCBI Taxonomy" id="1141098"/>
    <lineage>
        <taxon>Eukaryota</taxon>
        <taxon>Fungi</taxon>
        <taxon>Dikarya</taxon>
        <taxon>Ascomycota</taxon>
        <taxon>Pezizomycotina</taxon>
        <taxon>Sordariomycetes</taxon>
        <taxon>Xylariomycetidae</taxon>
        <taxon>Amphisphaeriales</taxon>
        <taxon>Pseudomassariaceae</taxon>
        <taxon>Pseudomassariella</taxon>
    </lineage>
</organism>
<dbReference type="PANTHER" id="PTHR13390">
    <property type="entry name" value="LIPASE"/>
    <property type="match status" value="1"/>
</dbReference>
<dbReference type="GO" id="GO:0016298">
    <property type="term" value="F:lipase activity"/>
    <property type="evidence" value="ECO:0007669"/>
    <property type="project" value="InterPro"/>
</dbReference>
<dbReference type="Gene3D" id="3.40.50.1820">
    <property type="entry name" value="alpha/beta hydrolase"/>
    <property type="match status" value="1"/>
</dbReference>